<protein>
    <submittedName>
        <fullName evidence="3">Uncharacterized protein</fullName>
    </submittedName>
</protein>
<gene>
    <name evidence="3" type="primary">LOC108004631</name>
</gene>
<organism evidence="2 3">
    <name type="scientific">Drosophila suzukii</name>
    <name type="common">Spotted-wing drosophila fruit fly</name>
    <dbReference type="NCBI Taxonomy" id="28584"/>
    <lineage>
        <taxon>Eukaryota</taxon>
        <taxon>Metazoa</taxon>
        <taxon>Ecdysozoa</taxon>
        <taxon>Arthropoda</taxon>
        <taxon>Hexapoda</taxon>
        <taxon>Insecta</taxon>
        <taxon>Pterygota</taxon>
        <taxon>Neoptera</taxon>
        <taxon>Endopterygota</taxon>
        <taxon>Diptera</taxon>
        <taxon>Brachycera</taxon>
        <taxon>Muscomorpha</taxon>
        <taxon>Ephydroidea</taxon>
        <taxon>Drosophilidae</taxon>
        <taxon>Drosophila</taxon>
        <taxon>Sophophora</taxon>
    </lineage>
</organism>
<name>A0AB39YWF3_DROSZ</name>
<sequence>MLKYLAGIFAKPRNDYVDGRLTTPLNKKMASIRDPQPRISLKTIVNGDRITTCKRKGNRNPQVSRPQSRSPRKFAKFHVDPISYIVDVSNSSSSLDEGETIPQLSSNTKLLEDQNKNKKSREFVPVPPPVSRVQSWTGPFNANPFNEHDNLSTSRQFSIDGEEDPMGWELDWLPEEFWSASSEPEVINK</sequence>
<dbReference type="AlphaFoldDB" id="A0AB39YWF3"/>
<feature type="compositionally biased region" description="Polar residues" evidence="1">
    <location>
        <begin position="59"/>
        <end position="69"/>
    </location>
</feature>
<feature type="region of interest" description="Disordered" evidence="1">
    <location>
        <begin position="52"/>
        <end position="72"/>
    </location>
</feature>
<evidence type="ECO:0000256" key="1">
    <source>
        <dbReference type="SAM" id="MobiDB-lite"/>
    </source>
</evidence>
<proteinExistence type="predicted"/>
<accession>A0AB39YWF3</accession>
<dbReference type="RefSeq" id="XP_016923060.2">
    <property type="nucleotide sequence ID" value="XM_017067571.4"/>
</dbReference>
<dbReference type="Proteomes" id="UP001652628">
    <property type="component" value="Chromosome X"/>
</dbReference>
<evidence type="ECO:0000313" key="3">
    <source>
        <dbReference type="RefSeq" id="XP_016923060.2"/>
    </source>
</evidence>
<keyword evidence="2" id="KW-1185">Reference proteome</keyword>
<reference evidence="3" key="1">
    <citation type="submission" date="2025-08" db="UniProtKB">
        <authorList>
            <consortium name="RefSeq"/>
        </authorList>
    </citation>
    <scope>IDENTIFICATION</scope>
</reference>
<evidence type="ECO:0000313" key="2">
    <source>
        <dbReference type="Proteomes" id="UP001652628"/>
    </source>
</evidence>
<dbReference type="GeneID" id="108004631"/>